<evidence type="ECO:0000313" key="4">
    <source>
        <dbReference type="Ensembl" id="ENSOMYP00000122158.1"/>
    </source>
</evidence>
<dbReference type="RefSeq" id="XP_036843027.1">
    <property type="nucleotide sequence ID" value="XM_036987132.1"/>
</dbReference>
<dbReference type="AlphaFoldDB" id="A0A8K9WSX1"/>
<gene>
    <name evidence="4" type="primary">LOC118965974</name>
</gene>
<evidence type="ECO:0000259" key="2">
    <source>
        <dbReference type="SMART" id="SM00477"/>
    </source>
</evidence>
<reference evidence="4" key="1">
    <citation type="submission" date="2020-07" db="EMBL/GenBank/DDBJ databases">
        <title>A long reads based de novo assembly of the rainbow trout Arlee double haploid line genome.</title>
        <authorList>
            <person name="Gao G."/>
            <person name="Palti Y."/>
        </authorList>
    </citation>
    <scope>NUCLEOTIDE SEQUENCE [LARGE SCALE GENOMIC DNA]</scope>
</reference>
<feature type="domain" description="ENPP1-3/EXOG-like endonuclease/phosphodiesterase" evidence="2">
    <location>
        <begin position="71"/>
        <end position="281"/>
    </location>
</feature>
<dbReference type="SMART" id="SM00477">
    <property type="entry name" value="NUC"/>
    <property type="match status" value="1"/>
</dbReference>
<evidence type="ECO:0000313" key="5">
    <source>
        <dbReference type="Proteomes" id="UP000694395"/>
    </source>
</evidence>
<dbReference type="GO" id="GO:0046872">
    <property type="term" value="F:metal ion binding"/>
    <property type="evidence" value="ECO:0007669"/>
    <property type="project" value="InterPro"/>
</dbReference>
<dbReference type="InterPro" id="IPR039015">
    <property type="entry name" value="ENDOD1"/>
</dbReference>
<dbReference type="SMART" id="SM00892">
    <property type="entry name" value="Endonuclease_NS"/>
    <property type="match status" value="1"/>
</dbReference>
<dbReference type="Ensembl" id="ENSOMYT00000145474.1">
    <property type="protein sequence ID" value="ENSOMYP00000122158.1"/>
    <property type="gene ID" value="ENSOMYG00000064789.1"/>
</dbReference>
<evidence type="ECO:0008006" key="6">
    <source>
        <dbReference type="Google" id="ProtNLM"/>
    </source>
</evidence>
<keyword evidence="1" id="KW-0732">Signal</keyword>
<proteinExistence type="predicted"/>
<dbReference type="Proteomes" id="UP000694395">
    <property type="component" value="Chromosome 9"/>
</dbReference>
<dbReference type="InterPro" id="IPR044925">
    <property type="entry name" value="His-Me_finger_sf"/>
</dbReference>
<dbReference type="GO" id="GO:0016787">
    <property type="term" value="F:hydrolase activity"/>
    <property type="evidence" value="ECO:0007669"/>
    <property type="project" value="InterPro"/>
</dbReference>
<feature type="chain" id="PRO_5035456911" description="Endonuclease domain-containing 1 protein-like" evidence="1">
    <location>
        <begin position="23"/>
        <end position="301"/>
    </location>
</feature>
<dbReference type="PANTHER" id="PTHR21472">
    <property type="entry name" value="ENDONUCLEASE DOMAIN-CONTAINING 1 PROTEIN ENDOD1"/>
    <property type="match status" value="1"/>
</dbReference>
<protein>
    <recommendedName>
        <fullName evidence="6">Endonuclease domain-containing 1 protein-like</fullName>
    </recommendedName>
</protein>
<organism evidence="4 5">
    <name type="scientific">Oncorhynchus mykiss</name>
    <name type="common">Rainbow trout</name>
    <name type="synonym">Salmo gairdneri</name>
    <dbReference type="NCBI Taxonomy" id="8022"/>
    <lineage>
        <taxon>Eukaryota</taxon>
        <taxon>Metazoa</taxon>
        <taxon>Chordata</taxon>
        <taxon>Craniata</taxon>
        <taxon>Vertebrata</taxon>
        <taxon>Euteleostomi</taxon>
        <taxon>Actinopterygii</taxon>
        <taxon>Neopterygii</taxon>
        <taxon>Teleostei</taxon>
        <taxon>Protacanthopterygii</taxon>
        <taxon>Salmoniformes</taxon>
        <taxon>Salmonidae</taxon>
        <taxon>Salmoninae</taxon>
        <taxon>Oncorhynchus</taxon>
    </lineage>
</organism>
<dbReference type="PANTHER" id="PTHR21472:SF15">
    <property type="entry name" value="ENDONUCLEASE DOMAIN-CONTAINING 1 PROTEIN-RELATED"/>
    <property type="match status" value="1"/>
</dbReference>
<feature type="domain" description="DNA/RNA non-specific endonuclease/pyrophosphatase/phosphodiesterase" evidence="3">
    <location>
        <begin position="70"/>
        <end position="292"/>
    </location>
</feature>
<reference evidence="4" key="3">
    <citation type="submission" date="2025-09" db="UniProtKB">
        <authorList>
            <consortium name="Ensembl"/>
        </authorList>
    </citation>
    <scope>IDENTIFICATION</scope>
</reference>
<keyword evidence="5" id="KW-1185">Reference proteome</keyword>
<evidence type="ECO:0000259" key="3">
    <source>
        <dbReference type="SMART" id="SM00892"/>
    </source>
</evidence>
<feature type="signal peptide" evidence="1">
    <location>
        <begin position="1"/>
        <end position="22"/>
    </location>
</feature>
<name>A0A8K9WSX1_ONCMY</name>
<dbReference type="OrthoDB" id="69221at2759"/>
<reference evidence="4" key="2">
    <citation type="submission" date="2025-08" db="UniProtKB">
        <authorList>
            <consortium name="Ensembl"/>
        </authorList>
    </citation>
    <scope>IDENTIFICATION</scope>
</reference>
<dbReference type="SUPFAM" id="SSF54060">
    <property type="entry name" value="His-Me finger endonucleases"/>
    <property type="match status" value="1"/>
</dbReference>
<dbReference type="Gene3D" id="3.40.570.10">
    <property type="entry name" value="Extracellular Endonuclease, subunit A"/>
    <property type="match status" value="1"/>
</dbReference>
<evidence type="ECO:0000256" key="1">
    <source>
        <dbReference type="SAM" id="SignalP"/>
    </source>
</evidence>
<dbReference type="InterPro" id="IPR020821">
    <property type="entry name" value="ENPP1-3/EXOG-like_nuc-like"/>
</dbReference>
<dbReference type="KEGG" id="omy:118965974"/>
<dbReference type="InterPro" id="IPR044929">
    <property type="entry name" value="DNA/RNA_non-sp_Endonuclease_sf"/>
</dbReference>
<dbReference type="GO" id="GO:0003676">
    <property type="term" value="F:nucleic acid binding"/>
    <property type="evidence" value="ECO:0007669"/>
    <property type="project" value="InterPro"/>
</dbReference>
<dbReference type="InterPro" id="IPR001604">
    <property type="entry name" value="Endo_G_ENPP1-like_dom"/>
</dbReference>
<sequence>MMGVLNHLSTLLLLSLLPPALSHVVKKFSDVPQCKTFFLMETTPNLPGILVDGTVKDQNRYKPICQLFKNTYRFATLYDTTNKIPVFSAYTFTGCIPGRPDERWMMEPQLNGENNNPNMENMGGGIYNNQAGNNDYAQDVRRNPTDFKDVNRGHLFPSSHACSLDTQESTFTLTNIVPQDRTFNGGSWRKMEEHVREKLMSDCISNNGIKAYVVTGAVASKSNTLNNRVNIPDRMWTAYCCYNNKKKKWMAEAHWGWNKKEDEGKILNPETLGALEDMLNKHYQGKDGPVKVFPGDCPRYT</sequence>
<accession>A0A8K9WSX1</accession>
<dbReference type="GeneTree" id="ENSGT01030000234592"/>
<dbReference type="GeneID" id="118965974"/>
<dbReference type="Pfam" id="PF01223">
    <property type="entry name" value="Endonuclease_NS"/>
    <property type="match status" value="1"/>
</dbReference>